<dbReference type="AlphaFoldDB" id="A0A378YPB6"/>
<feature type="compositionally biased region" description="Basic and acidic residues" evidence="1">
    <location>
        <begin position="277"/>
        <end position="293"/>
    </location>
</feature>
<feature type="domain" description="HNH nuclease" evidence="2">
    <location>
        <begin position="186"/>
        <end position="235"/>
    </location>
</feature>
<protein>
    <recommendedName>
        <fullName evidence="2">HNH nuclease domain-containing protein</fullName>
    </recommendedName>
</protein>
<evidence type="ECO:0000313" key="4">
    <source>
        <dbReference type="Proteomes" id="UP000255467"/>
    </source>
</evidence>
<proteinExistence type="predicted"/>
<evidence type="ECO:0000256" key="1">
    <source>
        <dbReference type="SAM" id="MobiDB-lite"/>
    </source>
</evidence>
<dbReference type="Pfam" id="PF13391">
    <property type="entry name" value="HNH_2"/>
    <property type="match status" value="1"/>
</dbReference>
<feature type="region of interest" description="Disordered" evidence="1">
    <location>
        <begin position="271"/>
        <end position="305"/>
    </location>
</feature>
<reference evidence="3 4" key="1">
    <citation type="submission" date="2018-06" db="EMBL/GenBank/DDBJ databases">
        <authorList>
            <consortium name="Pathogen Informatics"/>
            <person name="Doyle S."/>
        </authorList>
    </citation>
    <scope>NUCLEOTIDE SEQUENCE [LARGE SCALE GENOMIC DNA]</scope>
    <source>
        <strain evidence="3 4">NCTC1934</strain>
    </source>
</reference>
<organism evidence="3 4">
    <name type="scientific">Nocardia otitidiscaviarum</name>
    <dbReference type="NCBI Taxonomy" id="1823"/>
    <lineage>
        <taxon>Bacteria</taxon>
        <taxon>Bacillati</taxon>
        <taxon>Actinomycetota</taxon>
        <taxon>Actinomycetes</taxon>
        <taxon>Mycobacteriales</taxon>
        <taxon>Nocardiaceae</taxon>
        <taxon>Nocardia</taxon>
    </lineage>
</organism>
<accession>A0A378YPB6</accession>
<dbReference type="RefSeq" id="WP_051037568.1">
    <property type="nucleotide sequence ID" value="NZ_UGRY01000002.1"/>
</dbReference>
<dbReference type="Proteomes" id="UP000255467">
    <property type="component" value="Unassembled WGS sequence"/>
</dbReference>
<evidence type="ECO:0000259" key="2">
    <source>
        <dbReference type="Pfam" id="PF13391"/>
    </source>
</evidence>
<name>A0A378YPB6_9NOCA</name>
<evidence type="ECO:0000313" key="3">
    <source>
        <dbReference type="EMBL" id="SUA78996.1"/>
    </source>
</evidence>
<gene>
    <name evidence="3" type="ORF">NCTC1934_03582</name>
</gene>
<sequence length="305" mass="34462">MASSAEEALRQEIFHHLDQLVADTGVVTRSQLWDFTVDGEVHRLIDRNRGIRNPRYLEATLSILSDPDSSYADEQVDDSLFAYDYREGSVDGDNRKLRRAYELGLPLILLRKIADGVFHPVFPVWVVADDKQNRRFLIALDANLRAVADPEHLAPIERRYAEQITAQRLHQPEFRARVLRAYEYRCAVCALGQPRLLDAAHIIADGEAHSSATVDNGLALCKLHHAAYDANYLGIAPDYTIHVCKSLLEQTDGPPMLQHGLQDMHKRRITVPRKRSERPASDRLAERFDKFSSDGETESQISGVG</sequence>
<dbReference type="OrthoDB" id="4464809at2"/>
<keyword evidence="4" id="KW-1185">Reference proteome</keyword>
<dbReference type="EMBL" id="UGRY01000002">
    <property type="protein sequence ID" value="SUA78996.1"/>
    <property type="molecule type" value="Genomic_DNA"/>
</dbReference>
<dbReference type="InterPro" id="IPR003615">
    <property type="entry name" value="HNH_nuc"/>
</dbReference>